<dbReference type="SMART" id="SM00524">
    <property type="entry name" value="DWB"/>
    <property type="match status" value="1"/>
</dbReference>
<dbReference type="InterPro" id="IPR003619">
    <property type="entry name" value="MAD_homology1_Dwarfin-type"/>
</dbReference>
<keyword evidence="7" id="KW-0963">Cytoplasm</keyword>
<dbReference type="InterPro" id="IPR013790">
    <property type="entry name" value="Dwarfin"/>
</dbReference>
<dbReference type="GO" id="GO:0071144">
    <property type="term" value="C:heteromeric SMAD protein complex"/>
    <property type="evidence" value="ECO:0007669"/>
    <property type="project" value="TreeGrafter"/>
</dbReference>
<dbReference type="GO" id="GO:0009653">
    <property type="term" value="P:anatomical structure morphogenesis"/>
    <property type="evidence" value="ECO:0007669"/>
    <property type="project" value="TreeGrafter"/>
</dbReference>
<dbReference type="SUPFAM" id="SSF56366">
    <property type="entry name" value="SMAD MH1 domain"/>
    <property type="match status" value="1"/>
</dbReference>
<dbReference type="Pfam" id="PF03165">
    <property type="entry name" value="MH1"/>
    <property type="match status" value="1"/>
</dbReference>
<dbReference type="GO" id="GO:0000978">
    <property type="term" value="F:RNA polymerase II cis-regulatory region sequence-specific DNA binding"/>
    <property type="evidence" value="ECO:0007669"/>
    <property type="project" value="TreeGrafter"/>
</dbReference>
<evidence type="ECO:0000256" key="1">
    <source>
        <dbReference type="ARBA" id="ARBA00005545"/>
    </source>
</evidence>
<dbReference type="SMART" id="SM00523">
    <property type="entry name" value="DWA"/>
    <property type="match status" value="1"/>
</dbReference>
<evidence type="ECO:0000259" key="8">
    <source>
        <dbReference type="PROSITE" id="PS51075"/>
    </source>
</evidence>
<keyword evidence="2" id="KW-0479">Metal-binding</keyword>
<protein>
    <recommendedName>
        <fullName evidence="7">Mothers against decapentaplegic homolog</fullName>
        <shortName evidence="7">MAD homolog</shortName>
        <shortName evidence="7">Mothers against DPP homolog</shortName>
    </recommendedName>
    <alternativeName>
        <fullName evidence="7">SMAD family member</fullName>
    </alternativeName>
</protein>
<dbReference type="Pfam" id="PF03166">
    <property type="entry name" value="MH2"/>
    <property type="match status" value="1"/>
</dbReference>
<dbReference type="InterPro" id="IPR017855">
    <property type="entry name" value="SMAD-like_dom_sf"/>
</dbReference>
<organism evidence="10">
    <name type="scientific">Halisarca dujardinii</name>
    <name type="common">Dujardin's slime sponge</name>
    <dbReference type="NCBI Taxonomy" id="2583056"/>
    <lineage>
        <taxon>Eukaryota</taxon>
        <taxon>Metazoa</taxon>
        <taxon>Porifera</taxon>
        <taxon>Demospongiae</taxon>
        <taxon>Verongimorpha</taxon>
        <taxon>Chondrillida</taxon>
        <taxon>Halisarcidae</taxon>
        <taxon>Halisarca</taxon>
    </lineage>
</organism>
<feature type="domain" description="MH1" evidence="8">
    <location>
        <begin position="8"/>
        <end position="134"/>
    </location>
</feature>
<dbReference type="GO" id="GO:0000981">
    <property type="term" value="F:DNA-binding transcription factor activity, RNA polymerase II-specific"/>
    <property type="evidence" value="ECO:0007669"/>
    <property type="project" value="TreeGrafter"/>
</dbReference>
<dbReference type="InterPro" id="IPR036578">
    <property type="entry name" value="SMAD_MH1_sf"/>
</dbReference>
<evidence type="ECO:0000313" key="10">
    <source>
        <dbReference type="EMBL" id="QXY82400.1"/>
    </source>
</evidence>
<dbReference type="PROSITE" id="PS51076">
    <property type="entry name" value="MH2"/>
    <property type="match status" value="1"/>
</dbReference>
<keyword evidence="3" id="KW-0862">Zinc</keyword>
<dbReference type="GO" id="GO:0070411">
    <property type="term" value="F:I-SMAD binding"/>
    <property type="evidence" value="ECO:0007669"/>
    <property type="project" value="TreeGrafter"/>
</dbReference>
<sequence length="608" mass="67815">MGALFESKALKCLSEWKQFDEDDKWPKQAIKALYKKLKNQKQVLAELAKALSCPDKLSGCVTILTSKDGRIQVVNRKGLPHVIFCRIWRWPDLQSHVELRAIKECQYAFGPKKKAARVCINPYHYDRVETQKVHPPVLVMRRPAQLATHYQPTSYACAGDQAPSRSGCQPNTTSPVQSVPPEIPPPGYTPQGQALPYSNGEQRQWLRPTVLPPVLVPRKPGILPMSSCGTTLETPEVPMPSSDNVYYPQRIVSSMSSEAYSGNGQMHPPEALPYNVDPYPHIVQYYKPGLYEPGLNNLHPNVPPSPVEHENLEAPKILLPAPYMPMAVNGVGYPQSSVSSGAEAFHSGGQFQSIPPPTCNYLPVEESGMGFPQRNSVSGVGGVGVRYSGGGQFQDCTPVFYRDPQCWCSVQYYELNHHVGEPFYARLHSLAVDGYMNPNTTLDRFSLGVLENISRNSTTEETRKHIGRGLHLHYSQGDVYATCKSNQSVFVEIANCIKGSSQYCQNSTVCEMQKDCSTKIFDIRLFSEVLANTVPQGFQAVYELMKACKIRVSLVKGWGNQFRRQFIHSTPCWLEIQLHGALQWLDAVLREMEPPPLSDVDSDVDSES</sequence>
<evidence type="ECO:0000256" key="5">
    <source>
        <dbReference type="ARBA" id="ARBA00023163"/>
    </source>
</evidence>
<evidence type="ECO:0000256" key="2">
    <source>
        <dbReference type="ARBA" id="ARBA00022723"/>
    </source>
</evidence>
<dbReference type="EMBL" id="MZ042524">
    <property type="protein sequence ID" value="QXY82400.1"/>
    <property type="molecule type" value="mRNA"/>
</dbReference>
<dbReference type="GO" id="GO:0060395">
    <property type="term" value="P:SMAD protein signal transduction"/>
    <property type="evidence" value="ECO:0007669"/>
    <property type="project" value="TreeGrafter"/>
</dbReference>
<keyword evidence="4 7" id="KW-0805">Transcription regulation</keyword>
<evidence type="ECO:0000256" key="6">
    <source>
        <dbReference type="ARBA" id="ARBA00023242"/>
    </source>
</evidence>
<dbReference type="GO" id="GO:0030154">
    <property type="term" value="P:cell differentiation"/>
    <property type="evidence" value="ECO:0007669"/>
    <property type="project" value="TreeGrafter"/>
</dbReference>
<evidence type="ECO:0000256" key="7">
    <source>
        <dbReference type="RuleBase" id="RU361195"/>
    </source>
</evidence>
<dbReference type="SUPFAM" id="SSF49879">
    <property type="entry name" value="SMAD/FHA domain"/>
    <property type="match status" value="1"/>
</dbReference>
<evidence type="ECO:0000256" key="3">
    <source>
        <dbReference type="ARBA" id="ARBA00022833"/>
    </source>
</evidence>
<dbReference type="InterPro" id="IPR013019">
    <property type="entry name" value="MAD_homology_MH1"/>
</dbReference>
<name>A0A8F8FJ49_HALDU</name>
<evidence type="ECO:0000259" key="9">
    <source>
        <dbReference type="PROSITE" id="PS51076"/>
    </source>
</evidence>
<comment type="similarity">
    <text evidence="1 7">Belongs to the dwarfin/SMAD family.</text>
</comment>
<reference evidence="10" key="1">
    <citation type="journal article" date="2021" name="Genes (Basel)">
        <title>Expression of Wnt and TGF-Beta Pathway Components during Whole-Body Regeneration from Cell Aggregates in Demosponge Halisarca dujardinii.</title>
        <authorList>
            <person name="Borisenko I."/>
            <person name="Bolshakov F.V."/>
            <person name="Ereskovsky A."/>
            <person name="Lavrov A.I."/>
        </authorList>
    </citation>
    <scope>NUCLEOTIDE SEQUENCE</scope>
</reference>
<dbReference type="GO" id="GO:0005737">
    <property type="term" value="C:cytoplasm"/>
    <property type="evidence" value="ECO:0007669"/>
    <property type="project" value="UniProtKB-SubCell"/>
</dbReference>
<evidence type="ECO:0000256" key="4">
    <source>
        <dbReference type="ARBA" id="ARBA00023015"/>
    </source>
</evidence>
<dbReference type="Gene3D" id="3.90.520.10">
    <property type="entry name" value="SMAD MH1 domain"/>
    <property type="match status" value="1"/>
</dbReference>
<dbReference type="PROSITE" id="PS51075">
    <property type="entry name" value="MH1"/>
    <property type="match status" value="1"/>
</dbReference>
<feature type="domain" description="MH2" evidence="9">
    <location>
        <begin position="407"/>
        <end position="601"/>
    </location>
</feature>
<dbReference type="AlphaFoldDB" id="A0A8F8FJ49"/>
<dbReference type="PANTHER" id="PTHR13703">
    <property type="entry name" value="SMAD"/>
    <property type="match status" value="1"/>
</dbReference>
<dbReference type="InterPro" id="IPR001132">
    <property type="entry name" value="SMAD_dom_Dwarfin-type"/>
</dbReference>
<keyword evidence="6 7" id="KW-0539">Nucleus</keyword>
<dbReference type="GO" id="GO:0046872">
    <property type="term" value="F:metal ion binding"/>
    <property type="evidence" value="ECO:0007669"/>
    <property type="project" value="UniProtKB-KW"/>
</dbReference>
<comment type="subcellular location">
    <subcellularLocation>
        <location evidence="7">Cytoplasm</location>
    </subcellularLocation>
    <subcellularLocation>
        <location evidence="7">Nucleus</location>
    </subcellularLocation>
</comment>
<dbReference type="InterPro" id="IPR008984">
    <property type="entry name" value="SMAD_FHA_dom_sf"/>
</dbReference>
<accession>A0A8F8FJ49</accession>
<keyword evidence="5 7" id="KW-0804">Transcription</keyword>
<dbReference type="Gene3D" id="2.60.200.10">
    <property type="match status" value="1"/>
</dbReference>
<proteinExistence type="evidence at transcript level"/>